<evidence type="ECO:0000313" key="2">
    <source>
        <dbReference type="Proteomes" id="UP000327179"/>
    </source>
</evidence>
<dbReference type="RefSeq" id="WP_151137953.1">
    <property type="nucleotide sequence ID" value="NZ_CP043311.1"/>
</dbReference>
<organism evidence="1 2">
    <name type="scientific">Metapseudomonas lalkuanensis</name>
    <dbReference type="NCBI Taxonomy" id="2604832"/>
    <lineage>
        <taxon>Bacteria</taxon>
        <taxon>Pseudomonadati</taxon>
        <taxon>Pseudomonadota</taxon>
        <taxon>Gammaproteobacteria</taxon>
        <taxon>Pseudomonadales</taxon>
        <taxon>Pseudomonadaceae</taxon>
        <taxon>Metapseudomonas</taxon>
    </lineage>
</organism>
<dbReference type="Pfam" id="PF15586">
    <property type="entry name" value="Imm8"/>
    <property type="match status" value="1"/>
</dbReference>
<evidence type="ECO:0008006" key="3">
    <source>
        <dbReference type="Google" id="ProtNLM"/>
    </source>
</evidence>
<keyword evidence="2" id="KW-1185">Reference proteome</keyword>
<dbReference type="EMBL" id="CP043311">
    <property type="protein sequence ID" value="QEY65370.1"/>
    <property type="molecule type" value="Genomic_DNA"/>
</dbReference>
<accession>A0A5J6QSA7</accession>
<name>A0A5J6QSA7_9GAMM</name>
<evidence type="ECO:0000313" key="1">
    <source>
        <dbReference type="EMBL" id="QEY65370.1"/>
    </source>
</evidence>
<protein>
    <recommendedName>
        <fullName evidence="3">Immunity protein 8 of polymorphic toxin system</fullName>
    </recommendedName>
</protein>
<proteinExistence type="predicted"/>
<dbReference type="Proteomes" id="UP000327179">
    <property type="component" value="Chromosome"/>
</dbReference>
<sequence length="118" mass="13409">MKAILKSIDMNGLVGFDDFQPEDEKDFGVWLTVQVGPDDQDGGHLFQIFICTPNWLKKECLSLGAVWGRHMLIVCEYDRGLIVKSISKYIESCTGDDFWGGAQKISRIGAWEFEDYQP</sequence>
<dbReference type="InterPro" id="IPR028964">
    <property type="entry name" value="Imm8"/>
</dbReference>
<dbReference type="KEGG" id="plal:FXN65_26155"/>
<reference evidence="1 2" key="1">
    <citation type="submission" date="2019-08" db="EMBL/GenBank/DDBJ databases">
        <title>Whole-genome Sequencing of e-waste polymer degrading bacterium Pseudomonas sp. strain PE08.</title>
        <authorList>
            <person name="Kirdat K."/>
            <person name="Debbarma P."/>
            <person name="Narawade N."/>
            <person name="Suyal D."/>
            <person name="Thorat V."/>
            <person name="Shouche Y."/>
            <person name="Goel R."/>
            <person name="Yadav A."/>
        </authorList>
    </citation>
    <scope>NUCLEOTIDE SEQUENCE [LARGE SCALE GENOMIC DNA]</scope>
    <source>
        <strain evidence="1 2">PE08</strain>
    </source>
</reference>
<gene>
    <name evidence="1" type="ORF">FXN65_26155</name>
</gene>
<dbReference type="AlphaFoldDB" id="A0A5J6QSA7"/>